<protein>
    <recommendedName>
        <fullName evidence="4">Probable cell division protein WhiA</fullName>
    </recommendedName>
</protein>
<evidence type="ECO:0000313" key="9">
    <source>
        <dbReference type="Proteomes" id="UP000067243"/>
    </source>
</evidence>
<accession>A0A0K1P573</accession>
<name>A0A0K1P573_9MOLU</name>
<evidence type="ECO:0000256" key="2">
    <source>
        <dbReference type="ARBA" id="ARBA00023125"/>
    </source>
</evidence>
<evidence type="ECO:0000259" key="5">
    <source>
        <dbReference type="Pfam" id="PF02650"/>
    </source>
</evidence>
<dbReference type="Proteomes" id="UP000067243">
    <property type="component" value="Chromosome"/>
</dbReference>
<dbReference type="InterPro" id="IPR039518">
    <property type="entry name" value="WhiA_LAGLIDADG_dom"/>
</dbReference>
<dbReference type="OrthoDB" id="401278at2"/>
<dbReference type="PATRIC" id="fig|216946.3.peg.68"/>
<reference evidence="8 9" key="1">
    <citation type="journal article" date="2015" name="Genome Announc.">
        <title>Complete Genome Sequence of Spiroplasma turonicum Strain Tab4cT, a Parasite of a Horse Fly, Haematopota sp. (Diptera: Tabanidae).</title>
        <authorList>
            <person name="Davis R.E."/>
            <person name="Shao J."/>
            <person name="Zhao Y."/>
            <person name="Gasparich G.E."/>
            <person name="Gaynor B.J."/>
            <person name="Donofrio N."/>
        </authorList>
    </citation>
    <scope>NUCLEOTIDE SEQUENCE [LARGE SCALE GENOMIC DNA]</scope>
    <source>
        <strain evidence="8 9">Tab4c</strain>
    </source>
</reference>
<evidence type="ECO:0000259" key="7">
    <source>
        <dbReference type="Pfam" id="PF14527"/>
    </source>
</evidence>
<dbReference type="InterPro" id="IPR003802">
    <property type="entry name" value="Sporulation_regulator_WhiA"/>
</dbReference>
<keyword evidence="1 4" id="KW-0132">Cell division</keyword>
<feature type="domain" description="WhiA LAGLIDADG-like" evidence="7">
    <location>
        <begin position="132"/>
        <end position="224"/>
    </location>
</feature>
<dbReference type="PANTHER" id="PTHR37307:SF1">
    <property type="entry name" value="CELL DIVISION PROTEIN WHIA-RELATED"/>
    <property type="match status" value="1"/>
</dbReference>
<feature type="domain" description="Sporulation regulator WhiA C-terminal" evidence="5">
    <location>
        <begin position="228"/>
        <end position="312"/>
    </location>
</feature>
<dbReference type="PANTHER" id="PTHR37307">
    <property type="entry name" value="CELL DIVISION PROTEIN WHIA-RELATED"/>
    <property type="match status" value="1"/>
</dbReference>
<sequence>MSFALEVKNEILSLNFSKKQMHMLLVGFLKFNGEILYNNNEVLFQISSSNNSLIRGIFKILKNFYLDDFQTAVIELPKNSSNKKLYRILLTKNVKQFLTENNIFDFNKNHKIIEIPYFNIFNTFELHQDLIRAYISGVFIAVGSVNSPDTSNYHLELQFKTIDEANYFTKIMSFYKFDFRIVSRRKNYVAYIKKSMLVSDFLKFIDASESVMNFENSRINRDLKNNLNRYMNIELYNQKNSIITGSRQIKEITFIKEQGAFNLLSEKARTLADLRLENPDVSFSELVELLEERNIKISKSGVSNLFKNISKISQQLKEG</sequence>
<dbReference type="Pfam" id="PF14527">
    <property type="entry name" value="LAGLIDADG_WhiA"/>
    <property type="match status" value="1"/>
</dbReference>
<evidence type="ECO:0000256" key="4">
    <source>
        <dbReference type="HAMAP-Rule" id="MF_01420"/>
    </source>
</evidence>
<dbReference type="NCBIfam" id="TIGR00647">
    <property type="entry name" value="DNA_bind_WhiA"/>
    <property type="match status" value="1"/>
</dbReference>
<dbReference type="InterPro" id="IPR027434">
    <property type="entry name" value="Homing_endonucl"/>
</dbReference>
<dbReference type="InterPro" id="IPR023054">
    <property type="entry name" value="Sporulation_regulator_WhiA_C"/>
</dbReference>
<dbReference type="RefSeq" id="WP_075047928.1">
    <property type="nucleotide sequence ID" value="NZ_CP012328.1"/>
</dbReference>
<feature type="domain" description="Sporulation transcription regulator WhiA N-terminal" evidence="6">
    <location>
        <begin position="20"/>
        <end position="103"/>
    </location>
</feature>
<evidence type="ECO:0000256" key="3">
    <source>
        <dbReference type="ARBA" id="ARBA00023306"/>
    </source>
</evidence>
<dbReference type="HAMAP" id="MF_01420">
    <property type="entry name" value="HTH_type_WhiA"/>
    <property type="match status" value="1"/>
</dbReference>
<evidence type="ECO:0000259" key="6">
    <source>
        <dbReference type="Pfam" id="PF10298"/>
    </source>
</evidence>
<dbReference type="KEGG" id="stur:STURON_0068"/>
<dbReference type="Pfam" id="PF02650">
    <property type="entry name" value="HTH_WhiA"/>
    <property type="match status" value="1"/>
</dbReference>
<evidence type="ECO:0000256" key="1">
    <source>
        <dbReference type="ARBA" id="ARBA00022618"/>
    </source>
</evidence>
<dbReference type="EMBL" id="CP012328">
    <property type="protein sequence ID" value="AKU79314.1"/>
    <property type="molecule type" value="Genomic_DNA"/>
</dbReference>
<keyword evidence="9" id="KW-1185">Reference proteome</keyword>
<gene>
    <name evidence="4" type="primary">whiA</name>
    <name evidence="8" type="ORF">STURON_0068</name>
</gene>
<proteinExistence type="inferred from homology"/>
<dbReference type="GO" id="GO:0051301">
    <property type="term" value="P:cell division"/>
    <property type="evidence" value="ECO:0007669"/>
    <property type="project" value="UniProtKB-UniRule"/>
</dbReference>
<keyword evidence="3 4" id="KW-0131">Cell cycle</keyword>
<dbReference type="InterPro" id="IPR018478">
    <property type="entry name" value="Sporu_reg_WhiA_N_dom"/>
</dbReference>
<dbReference type="GO" id="GO:0043937">
    <property type="term" value="P:regulation of sporulation"/>
    <property type="evidence" value="ECO:0007669"/>
    <property type="project" value="InterPro"/>
</dbReference>
<dbReference type="SUPFAM" id="SSF55608">
    <property type="entry name" value="Homing endonucleases"/>
    <property type="match status" value="1"/>
</dbReference>
<comment type="function">
    <text evidence="4">Involved in cell division and chromosome segregation.</text>
</comment>
<dbReference type="AlphaFoldDB" id="A0A0K1P573"/>
<organism evidence="8 9">
    <name type="scientific">Spiroplasma turonicum</name>
    <dbReference type="NCBI Taxonomy" id="216946"/>
    <lineage>
        <taxon>Bacteria</taxon>
        <taxon>Bacillati</taxon>
        <taxon>Mycoplasmatota</taxon>
        <taxon>Mollicutes</taxon>
        <taxon>Entomoplasmatales</taxon>
        <taxon>Spiroplasmataceae</taxon>
        <taxon>Spiroplasma</taxon>
    </lineage>
</organism>
<keyword evidence="2 4" id="KW-0238">DNA-binding</keyword>
<dbReference type="STRING" id="216946.STURO_v1c00680"/>
<comment type="similarity">
    <text evidence="4">Belongs to the WhiA family.</text>
</comment>
<dbReference type="Pfam" id="PF10298">
    <property type="entry name" value="WhiA_N"/>
    <property type="match status" value="1"/>
</dbReference>
<dbReference type="GO" id="GO:0003677">
    <property type="term" value="F:DNA binding"/>
    <property type="evidence" value="ECO:0007669"/>
    <property type="project" value="UniProtKB-UniRule"/>
</dbReference>
<dbReference type="Gene3D" id="3.10.28.10">
    <property type="entry name" value="Homing endonucleases"/>
    <property type="match status" value="1"/>
</dbReference>
<evidence type="ECO:0000313" key="8">
    <source>
        <dbReference type="EMBL" id="AKU79314.1"/>
    </source>
</evidence>